<comment type="caution">
    <text evidence="2">The sequence shown here is derived from an EMBL/GenBank/DDBJ whole genome shotgun (WGS) entry which is preliminary data.</text>
</comment>
<accession>A0A7W8HZF5</accession>
<evidence type="ECO:0008006" key="4">
    <source>
        <dbReference type="Google" id="ProtNLM"/>
    </source>
</evidence>
<protein>
    <recommendedName>
        <fullName evidence="4">Phthalate transporter</fullName>
    </recommendedName>
</protein>
<evidence type="ECO:0000313" key="3">
    <source>
        <dbReference type="Proteomes" id="UP000566663"/>
    </source>
</evidence>
<proteinExistence type="predicted"/>
<feature type="transmembrane region" description="Helical" evidence="1">
    <location>
        <begin position="101"/>
        <end position="123"/>
    </location>
</feature>
<dbReference type="Proteomes" id="UP000566663">
    <property type="component" value="Unassembled WGS sequence"/>
</dbReference>
<keyword evidence="1" id="KW-1133">Transmembrane helix</keyword>
<dbReference type="RefSeq" id="WP_183253786.1">
    <property type="nucleotide sequence ID" value="NZ_BAAAFF010000005.1"/>
</dbReference>
<reference evidence="2 3" key="1">
    <citation type="submission" date="2020-08" db="EMBL/GenBank/DDBJ databases">
        <title>Genomic Encyclopedia of Type Strains, Phase IV (KMG-IV): sequencing the most valuable type-strain genomes for metagenomic binning, comparative biology and taxonomic classification.</title>
        <authorList>
            <person name="Goeker M."/>
        </authorList>
    </citation>
    <scope>NUCLEOTIDE SEQUENCE [LARGE SCALE GENOMIC DNA]</scope>
    <source>
        <strain evidence="2 3">DSM 25335</strain>
    </source>
</reference>
<feature type="transmembrane region" description="Helical" evidence="1">
    <location>
        <begin position="143"/>
        <end position="173"/>
    </location>
</feature>
<feature type="transmembrane region" description="Helical" evidence="1">
    <location>
        <begin position="28"/>
        <end position="50"/>
    </location>
</feature>
<evidence type="ECO:0000256" key="1">
    <source>
        <dbReference type="SAM" id="Phobius"/>
    </source>
</evidence>
<organism evidence="2 3">
    <name type="scientific">Brevundimonas basaltis</name>
    <dbReference type="NCBI Taxonomy" id="472166"/>
    <lineage>
        <taxon>Bacteria</taxon>
        <taxon>Pseudomonadati</taxon>
        <taxon>Pseudomonadota</taxon>
        <taxon>Alphaproteobacteria</taxon>
        <taxon>Caulobacterales</taxon>
        <taxon>Caulobacteraceae</taxon>
        <taxon>Brevundimonas</taxon>
    </lineage>
</organism>
<evidence type="ECO:0000313" key="2">
    <source>
        <dbReference type="EMBL" id="MBB5291923.1"/>
    </source>
</evidence>
<gene>
    <name evidence="2" type="ORF">HNQ67_001437</name>
</gene>
<name>A0A7W8HZF5_9CAUL</name>
<keyword evidence="3" id="KW-1185">Reference proteome</keyword>
<dbReference type="EMBL" id="JACHFZ010000002">
    <property type="protein sequence ID" value="MBB5291923.1"/>
    <property type="molecule type" value="Genomic_DNA"/>
</dbReference>
<dbReference type="AlphaFoldDB" id="A0A7W8HZF5"/>
<keyword evidence="1" id="KW-0812">Transmembrane</keyword>
<sequence>MRPKLPPLERPEDFPGQTRVTWRREPHAIVLAAIAGALWPPLILTLPIWPPRNWIPGLEMDWRLLVLLIGLLAVPGGLWLLDKERRRTSRPSTRLGVIWRFMFYGGLLATALGALFALVQSVLQWLNASNVGEAVGGSETSLLIYGVGGLSVAVLVGVSYALWAGLCAAYIAFRPQPEVRDRLGLMGERDPD</sequence>
<feature type="transmembrane region" description="Helical" evidence="1">
    <location>
        <begin position="62"/>
        <end position="81"/>
    </location>
</feature>
<keyword evidence="1" id="KW-0472">Membrane</keyword>